<evidence type="ECO:0000313" key="3">
    <source>
        <dbReference type="EMBL" id="KUJ22169.1"/>
    </source>
</evidence>
<feature type="chain" id="PRO_5008268523" evidence="2">
    <location>
        <begin position="28"/>
        <end position="213"/>
    </location>
</feature>
<feature type="signal peptide" evidence="2">
    <location>
        <begin position="1"/>
        <end position="27"/>
    </location>
</feature>
<dbReference type="Pfam" id="PF11807">
    <property type="entry name" value="UstYa"/>
    <property type="match status" value="1"/>
</dbReference>
<dbReference type="KEGG" id="psco:LY89DRAFT_768471"/>
<accession>A0A194XQ37</accession>
<evidence type="ECO:0000256" key="2">
    <source>
        <dbReference type="SAM" id="SignalP"/>
    </source>
</evidence>
<dbReference type="InParanoid" id="A0A194XQ37"/>
<sequence>MFCKLSPISSFFLTLIKFSAPALVAVGDDYEDVRFNSTIFGSSPYIGAPSLEIDEHWKALIHDGAISISYSELLKIGASNNSVLLPAARGGGYMAWLEVYHQLHCLHTLWQNTWPTYYNATQLESEDKDSIYRKHIDHCADNLRQKLMCDADVGIITYDWLEKHKSPVPNFNTVHRCRDLKRVWSWHADRRVLRSGSDELVKMPNSVVLDHLP</sequence>
<proteinExistence type="inferred from homology"/>
<dbReference type="OrthoDB" id="3687641at2759"/>
<organism evidence="3 4">
    <name type="scientific">Mollisia scopiformis</name>
    <name type="common">Conifer needle endophyte fungus</name>
    <name type="synonym">Phialocephala scopiformis</name>
    <dbReference type="NCBI Taxonomy" id="149040"/>
    <lineage>
        <taxon>Eukaryota</taxon>
        <taxon>Fungi</taxon>
        <taxon>Dikarya</taxon>
        <taxon>Ascomycota</taxon>
        <taxon>Pezizomycotina</taxon>
        <taxon>Leotiomycetes</taxon>
        <taxon>Helotiales</taxon>
        <taxon>Mollisiaceae</taxon>
        <taxon>Mollisia</taxon>
    </lineage>
</organism>
<keyword evidence="2" id="KW-0732">Signal</keyword>
<reference evidence="3 4" key="1">
    <citation type="submission" date="2015-10" db="EMBL/GenBank/DDBJ databases">
        <title>Full genome of DAOMC 229536 Phialocephala scopiformis, a fungal endophyte of spruce producing the potent anti-insectan compound rugulosin.</title>
        <authorList>
            <consortium name="DOE Joint Genome Institute"/>
            <person name="Walker A.K."/>
            <person name="Frasz S.L."/>
            <person name="Seifert K.A."/>
            <person name="Miller J.D."/>
            <person name="Mondo S.J."/>
            <person name="Labutti K."/>
            <person name="Lipzen A."/>
            <person name="Dockter R."/>
            <person name="Kennedy M."/>
            <person name="Grigoriev I.V."/>
            <person name="Spatafora J.W."/>
        </authorList>
    </citation>
    <scope>NUCLEOTIDE SEQUENCE [LARGE SCALE GENOMIC DNA]</scope>
    <source>
        <strain evidence="3 4">CBS 120377</strain>
    </source>
</reference>
<name>A0A194XQ37_MOLSC</name>
<dbReference type="PANTHER" id="PTHR33365:SF12">
    <property type="entry name" value="TAT PATHWAY SIGNAL SEQUENCE"/>
    <property type="match status" value="1"/>
</dbReference>
<dbReference type="InterPro" id="IPR021765">
    <property type="entry name" value="UstYa-like"/>
</dbReference>
<dbReference type="GeneID" id="28831514"/>
<evidence type="ECO:0000313" key="4">
    <source>
        <dbReference type="Proteomes" id="UP000070700"/>
    </source>
</evidence>
<dbReference type="Proteomes" id="UP000070700">
    <property type="component" value="Unassembled WGS sequence"/>
</dbReference>
<gene>
    <name evidence="3" type="ORF">LY89DRAFT_768471</name>
</gene>
<dbReference type="AlphaFoldDB" id="A0A194XQ37"/>
<dbReference type="PANTHER" id="PTHR33365">
    <property type="entry name" value="YALI0B05434P"/>
    <property type="match status" value="1"/>
</dbReference>
<protein>
    <submittedName>
        <fullName evidence="3">Uncharacterized protein</fullName>
    </submittedName>
</protein>
<comment type="similarity">
    <text evidence="1">Belongs to the ustYa family.</text>
</comment>
<dbReference type="STRING" id="149040.A0A194XQ37"/>
<dbReference type="GO" id="GO:0043386">
    <property type="term" value="P:mycotoxin biosynthetic process"/>
    <property type="evidence" value="ECO:0007669"/>
    <property type="project" value="InterPro"/>
</dbReference>
<dbReference type="EMBL" id="KQ947407">
    <property type="protein sequence ID" value="KUJ22169.1"/>
    <property type="molecule type" value="Genomic_DNA"/>
</dbReference>
<dbReference type="RefSeq" id="XP_018076524.1">
    <property type="nucleotide sequence ID" value="XM_018221788.1"/>
</dbReference>
<keyword evidence="4" id="KW-1185">Reference proteome</keyword>
<evidence type="ECO:0000256" key="1">
    <source>
        <dbReference type="ARBA" id="ARBA00035112"/>
    </source>
</evidence>